<reference evidence="2 3" key="1">
    <citation type="submission" date="2021-01" db="EMBL/GenBank/DDBJ databases">
        <title>Whole genome shotgun sequence of Plantactinospora endophytica NBRC 110450.</title>
        <authorList>
            <person name="Komaki H."/>
            <person name="Tamura T."/>
        </authorList>
    </citation>
    <scope>NUCLEOTIDE SEQUENCE [LARGE SCALE GENOMIC DNA]</scope>
    <source>
        <strain evidence="2 3">NBRC 110450</strain>
    </source>
</reference>
<evidence type="ECO:0000256" key="1">
    <source>
        <dbReference type="SAM" id="MobiDB-lite"/>
    </source>
</evidence>
<feature type="region of interest" description="Disordered" evidence="1">
    <location>
        <begin position="228"/>
        <end position="252"/>
    </location>
</feature>
<organism evidence="2 3">
    <name type="scientific">Plantactinospora endophytica</name>
    <dbReference type="NCBI Taxonomy" id="673535"/>
    <lineage>
        <taxon>Bacteria</taxon>
        <taxon>Bacillati</taxon>
        <taxon>Actinomycetota</taxon>
        <taxon>Actinomycetes</taxon>
        <taxon>Micromonosporales</taxon>
        <taxon>Micromonosporaceae</taxon>
        <taxon>Plantactinospora</taxon>
    </lineage>
</organism>
<protein>
    <recommendedName>
        <fullName evidence="4">ATP-binding protein</fullName>
    </recommendedName>
</protein>
<dbReference type="Gene3D" id="3.30.565.10">
    <property type="entry name" value="Histidine kinase-like ATPase, C-terminal domain"/>
    <property type="match status" value="1"/>
</dbReference>
<dbReference type="RefSeq" id="WP_203869519.1">
    <property type="nucleotide sequence ID" value="NZ_BONW01000033.1"/>
</dbReference>
<evidence type="ECO:0008006" key="4">
    <source>
        <dbReference type="Google" id="ProtNLM"/>
    </source>
</evidence>
<proteinExistence type="predicted"/>
<dbReference type="InterPro" id="IPR036890">
    <property type="entry name" value="HATPase_C_sf"/>
</dbReference>
<accession>A0ABQ4E8Q9</accession>
<name>A0ABQ4E8Q9_9ACTN</name>
<dbReference type="Proteomes" id="UP000646749">
    <property type="component" value="Unassembled WGS sequence"/>
</dbReference>
<evidence type="ECO:0000313" key="3">
    <source>
        <dbReference type="Proteomes" id="UP000646749"/>
    </source>
</evidence>
<comment type="caution">
    <text evidence="2">The sequence shown here is derived from an EMBL/GenBank/DDBJ whole genome shotgun (WGS) entry which is preliminary data.</text>
</comment>
<dbReference type="EMBL" id="BONW01000033">
    <property type="protein sequence ID" value="GIG91122.1"/>
    <property type="molecule type" value="Genomic_DNA"/>
</dbReference>
<gene>
    <name evidence="2" type="ORF">Pen02_60580</name>
</gene>
<evidence type="ECO:0000313" key="2">
    <source>
        <dbReference type="EMBL" id="GIG91122.1"/>
    </source>
</evidence>
<sequence length="504" mass="55570">MTTWTAQVPTDGTVELRPDPHALDSLGRNHSLETALADLVDNSIDAGARNVLIRFIRRGTRLVGLYIVDDGRGMTPDTVDTAMTLGGRRSYSGNDLGRFGIGLKAASFSQATSLTVLTRAAGHPAVGRRWLHRGGRTGFHCDIVPTDFAETELDRAWTLSTSPSGTVIRWDEVSGFPATDDPDQVTTFLNRAIDHLRGHLGLMFHRLLGAARTRIVIDVEETTGDVGVPTEVGPIDPFGYPSPAPGWPRTLTTDGNGTRLVITCHIWPRRTNDERYRLPGGAENRQGLYFYRRNRLLHAGGWEGIHAPDKKLQLARASIDIDGDTAGLFTMNPEKSRVTAGPDFARAVTAARADDGTTITDYLQAAESIWATSNRRATAQRRPVLPPGKGLHPKVIREITDELPQINDAPLNILWARFDNDNFFEVDRATGTLRLNNRYRAAVLGGRRGGLNDVPLLKSVIFLLMENLFQGVHLGARDRDNIDLWQQILTAAARAELDTWTRRS</sequence>
<dbReference type="SUPFAM" id="SSF55874">
    <property type="entry name" value="ATPase domain of HSP90 chaperone/DNA topoisomerase II/histidine kinase"/>
    <property type="match status" value="1"/>
</dbReference>
<keyword evidence="3" id="KW-1185">Reference proteome</keyword>
<dbReference type="Pfam" id="PF13589">
    <property type="entry name" value="HATPase_c_3"/>
    <property type="match status" value="1"/>
</dbReference>